<gene>
    <name evidence="2" type="ORF">GCM10023187_04680</name>
</gene>
<sequence length="176" mass="19425">MMKYVLTTLLIFGVSLLALAQASFDVDENKPVVLNGIEYGFAIRNESKKDVGGKGSFGRYEVTVYATNKSGCTKLLLPKQTLFGQQDQDLLAQFDCVNATGMRLTSKSGNVRAPEFYVPYSTSTKNAEGKTVTNTIQVKAGNILHSGETVSTNFIVIVPENEMPRMKVRVREFLEQ</sequence>
<organism evidence="2 3">
    <name type="scientific">Nibrella viscosa</name>
    <dbReference type="NCBI Taxonomy" id="1084524"/>
    <lineage>
        <taxon>Bacteria</taxon>
        <taxon>Pseudomonadati</taxon>
        <taxon>Bacteroidota</taxon>
        <taxon>Cytophagia</taxon>
        <taxon>Cytophagales</taxon>
        <taxon>Spirosomataceae</taxon>
        <taxon>Nibrella</taxon>
    </lineage>
</organism>
<dbReference type="RefSeq" id="WP_345263556.1">
    <property type="nucleotide sequence ID" value="NZ_BAABHB010000001.1"/>
</dbReference>
<evidence type="ECO:0000313" key="2">
    <source>
        <dbReference type="EMBL" id="GAA4396493.1"/>
    </source>
</evidence>
<protein>
    <recommendedName>
        <fullName evidence="4">ABC transporter permease</fullName>
    </recommendedName>
</protein>
<reference evidence="3" key="1">
    <citation type="journal article" date="2019" name="Int. J. Syst. Evol. Microbiol.">
        <title>The Global Catalogue of Microorganisms (GCM) 10K type strain sequencing project: providing services to taxonomists for standard genome sequencing and annotation.</title>
        <authorList>
            <consortium name="The Broad Institute Genomics Platform"/>
            <consortium name="The Broad Institute Genome Sequencing Center for Infectious Disease"/>
            <person name="Wu L."/>
            <person name="Ma J."/>
        </authorList>
    </citation>
    <scope>NUCLEOTIDE SEQUENCE [LARGE SCALE GENOMIC DNA]</scope>
    <source>
        <strain evidence="3">JCM 17925</strain>
    </source>
</reference>
<dbReference type="Proteomes" id="UP001500936">
    <property type="component" value="Unassembled WGS sequence"/>
</dbReference>
<evidence type="ECO:0000256" key="1">
    <source>
        <dbReference type="SAM" id="SignalP"/>
    </source>
</evidence>
<keyword evidence="1" id="KW-0732">Signal</keyword>
<proteinExistence type="predicted"/>
<evidence type="ECO:0008006" key="4">
    <source>
        <dbReference type="Google" id="ProtNLM"/>
    </source>
</evidence>
<name>A0ABP8JV34_9BACT</name>
<accession>A0ABP8JV34</accession>
<keyword evidence="3" id="KW-1185">Reference proteome</keyword>
<feature type="signal peptide" evidence="1">
    <location>
        <begin position="1"/>
        <end position="20"/>
    </location>
</feature>
<dbReference type="EMBL" id="BAABHB010000001">
    <property type="protein sequence ID" value="GAA4396493.1"/>
    <property type="molecule type" value="Genomic_DNA"/>
</dbReference>
<feature type="chain" id="PRO_5045471765" description="ABC transporter permease" evidence="1">
    <location>
        <begin position="21"/>
        <end position="176"/>
    </location>
</feature>
<comment type="caution">
    <text evidence="2">The sequence shown here is derived from an EMBL/GenBank/DDBJ whole genome shotgun (WGS) entry which is preliminary data.</text>
</comment>
<evidence type="ECO:0000313" key="3">
    <source>
        <dbReference type="Proteomes" id="UP001500936"/>
    </source>
</evidence>